<dbReference type="GO" id="GO:0003700">
    <property type="term" value="F:DNA-binding transcription factor activity"/>
    <property type="evidence" value="ECO:0007669"/>
    <property type="project" value="TreeGrafter"/>
</dbReference>
<dbReference type="InterPro" id="IPR009057">
    <property type="entry name" value="Homeodomain-like_sf"/>
</dbReference>
<dbReference type="Gene3D" id="1.10.10.60">
    <property type="entry name" value="Homeodomain-like"/>
    <property type="match status" value="1"/>
</dbReference>
<dbReference type="Proteomes" id="UP000253958">
    <property type="component" value="Chromosome"/>
</dbReference>
<protein>
    <submittedName>
        <fullName evidence="4">TetR/AcrR family transcriptional regulator</fullName>
    </submittedName>
</protein>
<keyword evidence="1" id="KW-0805">Transcription regulation</keyword>
<keyword evidence="2" id="KW-0238">DNA-binding</keyword>
<evidence type="ECO:0000256" key="3">
    <source>
        <dbReference type="ARBA" id="ARBA00023163"/>
    </source>
</evidence>
<dbReference type="PANTHER" id="PTHR30055">
    <property type="entry name" value="HTH-TYPE TRANSCRIPTIONAL REGULATOR RUTR"/>
    <property type="match status" value="1"/>
</dbReference>
<evidence type="ECO:0000256" key="1">
    <source>
        <dbReference type="ARBA" id="ARBA00023015"/>
    </source>
</evidence>
<dbReference type="GO" id="GO:0000976">
    <property type="term" value="F:transcription cis-regulatory region binding"/>
    <property type="evidence" value="ECO:0007669"/>
    <property type="project" value="TreeGrafter"/>
</dbReference>
<name>A0A3M9KM48_9ACTN</name>
<dbReference type="InterPro" id="IPR001647">
    <property type="entry name" value="HTH_TetR"/>
</dbReference>
<proteinExistence type="predicted"/>
<organism evidence="4 5">
    <name type="scientific">Micromonospora aurantiaca</name>
    <name type="common">nom. illeg.</name>
    <dbReference type="NCBI Taxonomy" id="47850"/>
    <lineage>
        <taxon>Bacteria</taxon>
        <taxon>Bacillati</taxon>
        <taxon>Actinomycetota</taxon>
        <taxon>Actinomycetes</taxon>
        <taxon>Micromonosporales</taxon>
        <taxon>Micromonosporaceae</taxon>
        <taxon>Micromonospora</taxon>
    </lineage>
</organism>
<reference evidence="4 5" key="2">
    <citation type="submission" date="2018-08" db="EMBL/GenBank/DDBJ databases">
        <title>Streptomyces kandeliansis sp. nov., an endophytic bacterium isolated from mangrove plant.</title>
        <authorList>
            <person name="Wang R."/>
        </authorList>
    </citation>
    <scope>NUCLEOTIDE SEQUENCE [LARGE SCALE GENOMIC DNA]</scope>
    <source>
        <strain evidence="5">H14(2018)</strain>
    </source>
</reference>
<sequence length="185" mass="19667">MSPADTRTQIMDAFAEQLAATGYRGISLVGVGRSVGIQKPSIYHHFPGGKEDLYIAVAERYIRDVGARISAALAGPGDVPHRLHALATVAAGQHGDAVTFEQRIYDTLPLVSAATSEHVSGLYVALMLAPVTRFFADARAEGVVTGEPEFLMNAFLHLARAADLTDETGPARIVALFLDGARPRA</sequence>
<dbReference type="SUPFAM" id="SSF46689">
    <property type="entry name" value="Homeodomain-like"/>
    <property type="match status" value="1"/>
</dbReference>
<dbReference type="InterPro" id="IPR050109">
    <property type="entry name" value="HTH-type_TetR-like_transc_reg"/>
</dbReference>
<dbReference type="PANTHER" id="PTHR30055:SF234">
    <property type="entry name" value="HTH-TYPE TRANSCRIPTIONAL REGULATOR BETI"/>
    <property type="match status" value="1"/>
</dbReference>
<dbReference type="Pfam" id="PF00440">
    <property type="entry name" value="TetR_N"/>
    <property type="match status" value="1"/>
</dbReference>
<dbReference type="AlphaFoldDB" id="A0A3M9KM48"/>
<dbReference type="PROSITE" id="PS50977">
    <property type="entry name" value="HTH_TETR_2"/>
    <property type="match status" value="1"/>
</dbReference>
<keyword evidence="3" id="KW-0804">Transcription</keyword>
<evidence type="ECO:0000313" key="4">
    <source>
        <dbReference type="EMBL" id="AXH88497.1"/>
    </source>
</evidence>
<dbReference type="Gene3D" id="1.10.357.10">
    <property type="entry name" value="Tetracycline Repressor, domain 2"/>
    <property type="match status" value="1"/>
</dbReference>
<accession>A0A3M9KM48</accession>
<reference evidence="4 5" key="1">
    <citation type="submission" date="2018-07" db="EMBL/GenBank/DDBJ databases">
        <authorList>
            <person name="Ye Y."/>
        </authorList>
    </citation>
    <scope>NUCLEOTIDE SEQUENCE [LARGE SCALE GENOMIC DNA]</scope>
    <source>
        <strain evidence="5">H14(2018)</strain>
    </source>
</reference>
<gene>
    <name evidence="4" type="ORF">DVH21_00325</name>
</gene>
<evidence type="ECO:0000256" key="2">
    <source>
        <dbReference type="ARBA" id="ARBA00023125"/>
    </source>
</evidence>
<dbReference type="RefSeq" id="WP_030271759.1">
    <property type="nucleotide sequence ID" value="NZ_CBDRJL010000034.1"/>
</dbReference>
<evidence type="ECO:0000313" key="5">
    <source>
        <dbReference type="Proteomes" id="UP000253958"/>
    </source>
</evidence>
<dbReference type="EMBL" id="CP031263">
    <property type="protein sequence ID" value="AXH88497.1"/>
    <property type="molecule type" value="Genomic_DNA"/>
</dbReference>